<dbReference type="CDD" id="cd17470">
    <property type="entry name" value="T3SS_Flik_C"/>
    <property type="match status" value="1"/>
</dbReference>
<evidence type="ECO:0000313" key="3">
    <source>
        <dbReference type="EMBL" id="SDB10510.1"/>
    </source>
</evidence>
<dbReference type="EMBL" id="FMXR01000006">
    <property type="protein sequence ID" value="SDB10510.1"/>
    <property type="molecule type" value="Genomic_DNA"/>
</dbReference>
<dbReference type="AlphaFoldDB" id="A0A1G6AQ26"/>
<dbReference type="Pfam" id="PF02120">
    <property type="entry name" value="Flg_hook"/>
    <property type="match status" value="1"/>
</dbReference>
<proteinExistence type="predicted"/>
<organism evidence="3 4">
    <name type="scientific">Eubacterium oxidoreducens</name>
    <dbReference type="NCBI Taxonomy" id="1732"/>
    <lineage>
        <taxon>Bacteria</taxon>
        <taxon>Bacillati</taxon>
        <taxon>Bacillota</taxon>
        <taxon>Clostridia</taxon>
        <taxon>Eubacteriales</taxon>
        <taxon>Eubacteriaceae</taxon>
        <taxon>Eubacterium</taxon>
    </lineage>
</organism>
<keyword evidence="4" id="KW-1185">Reference proteome</keyword>
<accession>A0A1G6AQ26</accession>
<evidence type="ECO:0000256" key="1">
    <source>
        <dbReference type="SAM" id="MobiDB-lite"/>
    </source>
</evidence>
<keyword evidence="3" id="KW-0966">Cell projection</keyword>
<dbReference type="InterPro" id="IPR021136">
    <property type="entry name" value="Flagellar_hook_control-like_C"/>
</dbReference>
<dbReference type="STRING" id="1732.SAMN02910417_00836"/>
<reference evidence="3 4" key="1">
    <citation type="submission" date="2016-10" db="EMBL/GenBank/DDBJ databases">
        <authorList>
            <person name="de Groot N.N."/>
        </authorList>
    </citation>
    <scope>NUCLEOTIDE SEQUENCE [LARGE SCALE GENOMIC DNA]</scope>
    <source>
        <strain evidence="3 4">DSM 3217</strain>
    </source>
</reference>
<dbReference type="Gene3D" id="3.30.750.140">
    <property type="match status" value="1"/>
</dbReference>
<sequence length="507" mass="55276">MKLTALSQTQSANLAAMLTGVTSSVTENKVQEMNGAAFSQVLNGTCERDVTSSDSNAGHEDVFRVEKSSESVAGDVIERSKDVPANEKITKSQENLEEESEVVAEAAATFVNQTTQAICEALGIDEEQLVNAMEELGIGFMDLLQPQNLNNLVAQLSGIQDQMNLVLDENVSNLLLEVNRFAQDFMQTTQGMVIPQDIMQVMATDFENGEIPFELQMDSQTMEQNLMQTDALVTPAGDATNQQVVDEVEQMVVQSATQKGTNNLTQTTGEDNAQALQNQQVNDDTNSEQKGSAQADTNANYFEQSQDEEATFNYSNAAENQSTQNAQTTTNQFAAQVQTAQTVSYASEVSYAQEVLEQVTEFVSTNVTADTSSIEMSLTPETLGKLYIKVAQVEGQITATITATTEIARQALASQVYTLKEALNLQGIKVEAVEVSVATHEFERNLEENANSKQQEQMGEQQEKVSQGRRRSLNLTQEGEMPENLTEAEQLAATIMKDNGNSVDLTA</sequence>
<dbReference type="InterPro" id="IPR038610">
    <property type="entry name" value="FliK-like_C_sf"/>
</dbReference>
<evidence type="ECO:0000259" key="2">
    <source>
        <dbReference type="Pfam" id="PF02120"/>
    </source>
</evidence>
<name>A0A1G6AQ26_EUBOX</name>
<evidence type="ECO:0000313" key="4">
    <source>
        <dbReference type="Proteomes" id="UP000199228"/>
    </source>
</evidence>
<feature type="region of interest" description="Disordered" evidence="1">
    <location>
        <begin position="447"/>
        <end position="484"/>
    </location>
</feature>
<feature type="domain" description="Flagellar hook-length control protein-like C-terminal" evidence="2">
    <location>
        <begin position="365"/>
        <end position="439"/>
    </location>
</feature>
<dbReference type="OrthoDB" id="1780022at2"/>
<protein>
    <submittedName>
        <fullName evidence="3">Flagellar hook-length control protein FliK</fullName>
    </submittedName>
</protein>
<keyword evidence="3" id="KW-0969">Cilium</keyword>
<keyword evidence="3" id="KW-0282">Flagellum</keyword>
<dbReference type="Proteomes" id="UP000199228">
    <property type="component" value="Unassembled WGS sequence"/>
</dbReference>
<dbReference type="RefSeq" id="WP_090172506.1">
    <property type="nucleotide sequence ID" value="NZ_FMXR01000006.1"/>
</dbReference>
<gene>
    <name evidence="3" type="ORF">SAMN02910417_00836</name>
</gene>